<keyword evidence="1" id="KW-0812">Transmembrane</keyword>
<proteinExistence type="predicted"/>
<keyword evidence="1" id="KW-0472">Membrane</keyword>
<dbReference type="GeneID" id="18873943"/>
<feature type="transmembrane region" description="Helical" evidence="1">
    <location>
        <begin position="36"/>
        <end position="56"/>
    </location>
</feature>
<sequence>MSEQTTPVPRTRRVKQQSPYEVYIKPYVTPKLKKDLSFGLVGFLGMCVGIFHYAYIMKEWLMNPYMENTKLAIHFAGFFLHVFVSIYFYLFKYYPVVYAEEIAEEQAELEELRKKDAEIKSRKNQ</sequence>
<name>G3AN89_SPAPN</name>
<protein>
    <submittedName>
        <fullName evidence="2">Uncharacterized protein</fullName>
    </submittedName>
</protein>
<accession>G3AN89</accession>
<dbReference type="HOGENOM" id="CLU_1994030_0_0_1"/>
<gene>
    <name evidence="2" type="ORF">SPAPADRAFT_61541</name>
</gene>
<evidence type="ECO:0000313" key="2">
    <source>
        <dbReference type="EMBL" id="EGW32472.1"/>
    </source>
</evidence>
<dbReference type="EMBL" id="GL996502">
    <property type="protein sequence ID" value="EGW32472.1"/>
    <property type="molecule type" value="Genomic_DNA"/>
</dbReference>
<organism evidence="3">
    <name type="scientific">Spathaspora passalidarum (strain NRRL Y-27907 / 11-Y1)</name>
    <dbReference type="NCBI Taxonomy" id="619300"/>
    <lineage>
        <taxon>Eukaryota</taxon>
        <taxon>Fungi</taxon>
        <taxon>Dikarya</taxon>
        <taxon>Ascomycota</taxon>
        <taxon>Saccharomycotina</taxon>
        <taxon>Pichiomycetes</taxon>
        <taxon>Debaryomycetaceae</taxon>
        <taxon>Spathaspora</taxon>
    </lineage>
</organism>
<keyword evidence="1" id="KW-1133">Transmembrane helix</keyword>
<reference evidence="2 3" key="1">
    <citation type="journal article" date="2011" name="Proc. Natl. Acad. Sci. U.S.A.">
        <title>Comparative genomics of xylose-fermenting fungi for enhanced biofuel production.</title>
        <authorList>
            <person name="Wohlbach D.J."/>
            <person name="Kuo A."/>
            <person name="Sato T.K."/>
            <person name="Potts K.M."/>
            <person name="Salamov A.A."/>
            <person name="LaButti K.M."/>
            <person name="Sun H."/>
            <person name="Clum A."/>
            <person name="Pangilinan J.L."/>
            <person name="Lindquist E.A."/>
            <person name="Lucas S."/>
            <person name="Lapidus A."/>
            <person name="Jin M."/>
            <person name="Gunawan C."/>
            <person name="Balan V."/>
            <person name="Dale B.E."/>
            <person name="Jeffries T.W."/>
            <person name="Zinkel R."/>
            <person name="Barry K.W."/>
            <person name="Grigoriev I.V."/>
            <person name="Gasch A.P."/>
        </authorList>
    </citation>
    <scope>NUCLEOTIDE SEQUENCE [LARGE SCALE GENOMIC DNA]</scope>
    <source>
        <strain evidence="3">NRRL Y-27907 / 11-Y1</strain>
    </source>
</reference>
<dbReference type="OMA" id="TIHIFHY"/>
<dbReference type="OrthoDB" id="4093584at2759"/>
<dbReference type="InParanoid" id="G3AN89"/>
<evidence type="ECO:0000313" key="3">
    <source>
        <dbReference type="Proteomes" id="UP000000709"/>
    </source>
</evidence>
<dbReference type="KEGG" id="spaa:SPAPADRAFT_61541"/>
<feature type="transmembrane region" description="Helical" evidence="1">
    <location>
        <begin position="71"/>
        <end position="90"/>
    </location>
</feature>
<evidence type="ECO:0000256" key="1">
    <source>
        <dbReference type="SAM" id="Phobius"/>
    </source>
</evidence>
<dbReference type="eggNOG" id="ENOG502T62J">
    <property type="taxonomic scope" value="Eukaryota"/>
</dbReference>
<dbReference type="Proteomes" id="UP000000709">
    <property type="component" value="Unassembled WGS sequence"/>
</dbReference>
<keyword evidence="3" id="KW-1185">Reference proteome</keyword>
<dbReference type="RefSeq" id="XP_007375748.1">
    <property type="nucleotide sequence ID" value="XM_007375686.1"/>
</dbReference>
<dbReference type="AlphaFoldDB" id="G3AN89"/>